<feature type="domain" description="Dicer dsRNA-binding fold" evidence="11">
    <location>
        <begin position="596"/>
        <end position="707"/>
    </location>
</feature>
<keyword evidence="5" id="KW-0067">ATP-binding</keyword>
<dbReference type="Pfam" id="PF00271">
    <property type="entry name" value="Helicase_C"/>
    <property type="match status" value="1"/>
</dbReference>
<dbReference type="Gene3D" id="1.10.1520.10">
    <property type="entry name" value="Ribonuclease III domain"/>
    <property type="match status" value="2"/>
</dbReference>
<dbReference type="InterPro" id="IPR014001">
    <property type="entry name" value="Helicase_ATP-bd"/>
</dbReference>
<evidence type="ECO:0000313" key="13">
    <source>
        <dbReference type="Proteomes" id="UP000807469"/>
    </source>
</evidence>
<dbReference type="SMART" id="SM00490">
    <property type="entry name" value="HELICc"/>
    <property type="match status" value="1"/>
</dbReference>
<dbReference type="SUPFAM" id="SSF69065">
    <property type="entry name" value="RNase III domain-like"/>
    <property type="match status" value="2"/>
</dbReference>
<dbReference type="SMART" id="SM00535">
    <property type="entry name" value="RIBOc"/>
    <property type="match status" value="2"/>
</dbReference>
<reference evidence="12" key="1">
    <citation type="submission" date="2020-11" db="EMBL/GenBank/DDBJ databases">
        <authorList>
            <consortium name="DOE Joint Genome Institute"/>
            <person name="Ahrendt S."/>
            <person name="Riley R."/>
            <person name="Andreopoulos W."/>
            <person name="Labutti K."/>
            <person name="Pangilinan J."/>
            <person name="Ruiz-Duenas F.J."/>
            <person name="Barrasa J.M."/>
            <person name="Sanchez-Garcia M."/>
            <person name="Camarero S."/>
            <person name="Miyauchi S."/>
            <person name="Serrano A."/>
            <person name="Linde D."/>
            <person name="Babiker R."/>
            <person name="Drula E."/>
            <person name="Ayuso-Fernandez I."/>
            <person name="Pacheco R."/>
            <person name="Padilla G."/>
            <person name="Ferreira P."/>
            <person name="Barriuso J."/>
            <person name="Kellner H."/>
            <person name="Castanera R."/>
            <person name="Alfaro M."/>
            <person name="Ramirez L."/>
            <person name="Pisabarro A.G."/>
            <person name="Kuo A."/>
            <person name="Tritt A."/>
            <person name="Lipzen A."/>
            <person name="He G."/>
            <person name="Yan M."/>
            <person name="Ng V."/>
            <person name="Cullen D."/>
            <person name="Martin F."/>
            <person name="Rosso M.-N."/>
            <person name="Henrissat B."/>
            <person name="Hibbett D."/>
            <person name="Martinez A.T."/>
            <person name="Grigoriev I.V."/>
        </authorList>
    </citation>
    <scope>NUCLEOTIDE SEQUENCE</scope>
    <source>
        <strain evidence="12">CIRM-BRFM 674</strain>
    </source>
</reference>
<dbReference type="GO" id="GO:0005737">
    <property type="term" value="C:cytoplasm"/>
    <property type="evidence" value="ECO:0007669"/>
    <property type="project" value="TreeGrafter"/>
</dbReference>
<dbReference type="InterPro" id="IPR005034">
    <property type="entry name" value="Dicer_dimerisation"/>
</dbReference>
<dbReference type="GO" id="GO:0004386">
    <property type="term" value="F:helicase activity"/>
    <property type="evidence" value="ECO:0007669"/>
    <property type="project" value="UniProtKB-KW"/>
</dbReference>
<feature type="compositionally biased region" description="Basic residues" evidence="7">
    <location>
        <begin position="1219"/>
        <end position="1229"/>
    </location>
</feature>
<dbReference type="InterPro" id="IPR000999">
    <property type="entry name" value="RNase_III_dom"/>
</dbReference>
<dbReference type="PROSITE" id="PS50142">
    <property type="entry name" value="RNASE_3_2"/>
    <property type="match status" value="2"/>
</dbReference>
<comment type="similarity">
    <text evidence="6">Belongs to the helicase family. Dicer subfamily.</text>
</comment>
<dbReference type="PANTHER" id="PTHR14950:SF37">
    <property type="entry name" value="ENDORIBONUCLEASE DICER"/>
    <property type="match status" value="1"/>
</dbReference>
<keyword evidence="6" id="KW-0694">RNA-binding</keyword>
<feature type="domain" description="RNase III" evidence="8">
    <location>
        <begin position="1300"/>
        <end position="1491"/>
    </location>
</feature>
<keyword evidence="1" id="KW-0677">Repeat</keyword>
<feature type="domain" description="Helicase C-terminal" evidence="10">
    <location>
        <begin position="402"/>
        <end position="565"/>
    </location>
</feature>
<dbReference type="Pfam" id="PF03368">
    <property type="entry name" value="Dicer_dimer"/>
    <property type="match status" value="1"/>
</dbReference>
<keyword evidence="2" id="KW-0547">Nucleotide-binding</keyword>
<gene>
    <name evidence="12" type="ORF">BDN70DRAFT_936884</name>
</gene>
<dbReference type="InterPro" id="IPR011545">
    <property type="entry name" value="DEAD/DEAH_box_helicase_dom"/>
</dbReference>
<evidence type="ECO:0000259" key="8">
    <source>
        <dbReference type="PROSITE" id="PS50142"/>
    </source>
</evidence>
<dbReference type="GO" id="GO:0005524">
    <property type="term" value="F:ATP binding"/>
    <property type="evidence" value="ECO:0007669"/>
    <property type="project" value="UniProtKB-KW"/>
</dbReference>
<feature type="region of interest" description="Disordered" evidence="7">
    <location>
        <begin position="1206"/>
        <end position="1230"/>
    </location>
</feature>
<keyword evidence="13" id="KW-1185">Reference proteome</keyword>
<organism evidence="12 13">
    <name type="scientific">Pholiota conissans</name>
    <dbReference type="NCBI Taxonomy" id="109636"/>
    <lineage>
        <taxon>Eukaryota</taxon>
        <taxon>Fungi</taxon>
        <taxon>Dikarya</taxon>
        <taxon>Basidiomycota</taxon>
        <taxon>Agaricomycotina</taxon>
        <taxon>Agaricomycetes</taxon>
        <taxon>Agaricomycetidae</taxon>
        <taxon>Agaricales</taxon>
        <taxon>Agaricineae</taxon>
        <taxon>Strophariaceae</taxon>
        <taxon>Pholiota</taxon>
    </lineage>
</organism>
<evidence type="ECO:0000313" key="12">
    <source>
        <dbReference type="EMBL" id="KAF9474151.1"/>
    </source>
</evidence>
<dbReference type="Proteomes" id="UP000807469">
    <property type="component" value="Unassembled WGS sequence"/>
</dbReference>
<evidence type="ECO:0000256" key="4">
    <source>
        <dbReference type="ARBA" id="ARBA00022806"/>
    </source>
</evidence>
<dbReference type="InterPro" id="IPR038248">
    <property type="entry name" value="Dicer_dimer_sf"/>
</dbReference>
<dbReference type="PROSITE" id="PS51192">
    <property type="entry name" value="HELICASE_ATP_BIND_1"/>
    <property type="match status" value="1"/>
</dbReference>
<name>A0A9P5YUI4_9AGAR</name>
<evidence type="ECO:0000259" key="9">
    <source>
        <dbReference type="PROSITE" id="PS51192"/>
    </source>
</evidence>
<evidence type="ECO:0000259" key="10">
    <source>
        <dbReference type="PROSITE" id="PS51194"/>
    </source>
</evidence>
<dbReference type="Gene3D" id="3.40.50.300">
    <property type="entry name" value="P-loop containing nucleotide triphosphate hydrolases"/>
    <property type="match status" value="2"/>
</dbReference>
<evidence type="ECO:0000256" key="5">
    <source>
        <dbReference type="ARBA" id="ARBA00022840"/>
    </source>
</evidence>
<dbReference type="GO" id="GO:0003723">
    <property type="term" value="F:RNA binding"/>
    <property type="evidence" value="ECO:0007669"/>
    <property type="project" value="UniProtKB-UniRule"/>
</dbReference>
<accession>A0A9P5YUI4</accession>
<dbReference type="SUPFAM" id="SSF52540">
    <property type="entry name" value="P-loop containing nucleoside triphosphate hydrolases"/>
    <property type="match status" value="2"/>
</dbReference>
<comment type="caution">
    <text evidence="12">The sequence shown here is derived from an EMBL/GenBank/DDBJ whole genome shotgun (WGS) entry which is preliminary data.</text>
</comment>
<dbReference type="InterPro" id="IPR027417">
    <property type="entry name" value="P-loop_NTPase"/>
</dbReference>
<feature type="domain" description="RNase III" evidence="8">
    <location>
        <begin position="1065"/>
        <end position="1255"/>
    </location>
</feature>
<evidence type="ECO:0000256" key="7">
    <source>
        <dbReference type="SAM" id="MobiDB-lite"/>
    </source>
</evidence>
<dbReference type="SMART" id="SM00487">
    <property type="entry name" value="DEXDc"/>
    <property type="match status" value="1"/>
</dbReference>
<keyword evidence="3 12" id="KW-0378">Hydrolase</keyword>
<evidence type="ECO:0000256" key="3">
    <source>
        <dbReference type="ARBA" id="ARBA00022801"/>
    </source>
</evidence>
<dbReference type="InterPro" id="IPR001650">
    <property type="entry name" value="Helicase_C-like"/>
</dbReference>
<dbReference type="GO" id="GO:0030422">
    <property type="term" value="P:siRNA processing"/>
    <property type="evidence" value="ECO:0007669"/>
    <property type="project" value="TreeGrafter"/>
</dbReference>
<dbReference type="Gene3D" id="3.30.160.380">
    <property type="entry name" value="Dicer dimerisation domain"/>
    <property type="match status" value="1"/>
</dbReference>
<evidence type="ECO:0000256" key="2">
    <source>
        <dbReference type="ARBA" id="ARBA00022741"/>
    </source>
</evidence>
<dbReference type="InterPro" id="IPR036389">
    <property type="entry name" value="RNase_III_sf"/>
</dbReference>
<dbReference type="PROSITE" id="PS00517">
    <property type="entry name" value="RNASE_3_1"/>
    <property type="match status" value="1"/>
</dbReference>
<evidence type="ECO:0000256" key="6">
    <source>
        <dbReference type="PROSITE-ProRule" id="PRU00657"/>
    </source>
</evidence>
<dbReference type="GO" id="GO:0005634">
    <property type="term" value="C:nucleus"/>
    <property type="evidence" value="ECO:0007669"/>
    <property type="project" value="TreeGrafter"/>
</dbReference>
<protein>
    <submittedName>
        <fullName evidence="12">P-loop containing nucleoside triphosphate hydrolase protein</fullName>
    </submittedName>
</protein>
<dbReference type="CDD" id="cd00593">
    <property type="entry name" value="RIBOc"/>
    <property type="match status" value="2"/>
</dbReference>
<proteinExistence type="inferred from homology"/>
<dbReference type="Pfam" id="PF00636">
    <property type="entry name" value="Ribonuclease_3"/>
    <property type="match status" value="2"/>
</dbReference>
<keyword evidence="4" id="KW-0347">Helicase</keyword>
<dbReference type="PANTHER" id="PTHR14950">
    <property type="entry name" value="DICER-RELATED"/>
    <property type="match status" value="1"/>
</dbReference>
<dbReference type="Pfam" id="PF00270">
    <property type="entry name" value="DEAD"/>
    <property type="match status" value="1"/>
</dbReference>
<sequence>MDNPTNTNPTDASQTSAGGVQILTTRGYQQEMLDESLKRNVIIALDTGSGKTLIAVLRMKHEMEREPRKISWFFAPTVALCEQQKAVIEAYLPVSVGLLSGANEPDQWKNPRLWQRVLSTNRIIVSTPQVLLDALRHGYISLGQDVSLLIFDEAHHAVDKHPYNRIMVEFYRPLPPRTAPRGGLVRPMVLGLTASPIYGGYVEKAFKTIEHNLDCTIRAPRKNKEELAAYVHPPIFRHVMYRPSDDSLFSTNLASLAGTIAKMNVENDPYVKSLRASLKRSIPGSPEYIRTDQKLSNVVLKQDSFTHKGMRDFQRAAGEICVDIGPWAADWFVWKVLDRTKAVANPYNGMMMTWKQSEKDYLLGVVNEITVSEVSYYGDDIADDVSDKTRALIECLLTELVETEALGDAYSSIIFVHRRDAVLALAEVLKHHPKTKDVFRIGTLLGASGSGQQQTMMDITRNLVNDTPQPIVLAEFKSGLKNLIISTAVAEEGIDIQACGSVIRWDQPQNMASWAQSKGRARKVRSTFTMMFQEGSRRDEVEKWIMQETQMRAAYNDPSRDNEMNVVDEIRENEDEDEDLEFRIESTGACLTLHSAITHLTHFCAVIPKPAHVNNRPLFAIDPPDYPEGWHSNQGPRPVYSGPYGSTVTLPRTLPIPLPQRTFTVPRIYRSRISAHRHVAFIAYQALYQMALLNDNLLPITSIVHPPLEEEVQALHMEVEKREGLAKVRKGIDPWAAPKIKDKDEASETSIWHVAMVSIDGIAPLWLFTQGGAIALEGTEGPTLYRPGIPPTQTHVRYINEFEEDELQARLADAKEWTRMLFWGLNHSRMDWDNLDFSYFFLPTSSSEAVSFTFDNVYSTAINPEWTRRRRWLEDLSASPAATENQRKHHVTARANEFGHAFGYPNDITFVRRYLGFGRPFKFVRWQFDPLSTAEENAVREQYRKKRKNENVLLEIDYPLLAVQPFPPRRNFLVPIPTKEHGEAQEEQKEAPFIYLLPEYSGIILYSREEAEYAFLLPSILRFLSMRMTASSLHKTIFSHPVTSSPSETSSSSTLFDVPPIPLPLLTTAITAPESGERSNYQRMETLGDTVLKFIASLNIFAQYPLWHEGYLTQKMSHAVSNVRLAQEDVRLRLYRWIIRDVMLGKKWQPKYATTIDIKSATPSPAGPSPPIVESSVSAEIATPSPLLCLEQPDDQLMAIDLPEPAVTAPTSTSDGDKPHKKTKKKKSKKSDQLSTKVLADVVESIVGAAYLHDGFSLASEYLEFFDLGLKWESVSDRLSEVLDRVDDIPIDGFIPPPQLTDVERMIGYTFQRKLLLVEALTHASYQGEELTPSYERMEFLGDSVLDMVVTDYLYRAQGKNYSPGHMQLRKSAVVNGHILGYICLKTCTTVESVIPGPAAGGLRIGGSTVIEERSDTKEIHLWKCLLHSSPKLLEDQLTTATRFKEWNAEIEKRLTSGPVFPWAALTRLQAPKVFSDMIESIVGAVYLDTRGDFSIVRDVLRTLGIYSLLERIVSDDVDVLHPISRLSMWAQKHEKEVQYKVWRSGGRVSCTVVVDGKEEAREQVAWTGKPSQEEVKYNVAESVITKFKLRDVGIGYEELKKKKTRQKKEKDVRRESGDE</sequence>
<dbReference type="PROSITE" id="PS51327">
    <property type="entry name" value="DICER_DSRBF"/>
    <property type="match status" value="1"/>
</dbReference>
<evidence type="ECO:0000259" key="11">
    <source>
        <dbReference type="PROSITE" id="PS51327"/>
    </source>
</evidence>
<dbReference type="EMBL" id="MU155394">
    <property type="protein sequence ID" value="KAF9474151.1"/>
    <property type="molecule type" value="Genomic_DNA"/>
</dbReference>
<dbReference type="CDD" id="cd18034">
    <property type="entry name" value="DEXHc_dicer"/>
    <property type="match status" value="1"/>
</dbReference>
<dbReference type="OrthoDB" id="416741at2759"/>
<feature type="domain" description="Helicase ATP-binding" evidence="9">
    <location>
        <begin position="32"/>
        <end position="214"/>
    </location>
</feature>
<evidence type="ECO:0000256" key="1">
    <source>
        <dbReference type="ARBA" id="ARBA00022737"/>
    </source>
</evidence>
<dbReference type="GO" id="GO:0004525">
    <property type="term" value="F:ribonuclease III activity"/>
    <property type="evidence" value="ECO:0007669"/>
    <property type="project" value="InterPro"/>
</dbReference>
<dbReference type="PROSITE" id="PS51194">
    <property type="entry name" value="HELICASE_CTER"/>
    <property type="match status" value="1"/>
</dbReference>
<feature type="region of interest" description="Disordered" evidence="7">
    <location>
        <begin position="1"/>
        <end position="20"/>
    </location>
</feature>